<feature type="domain" description="GGDEF" evidence="7">
    <location>
        <begin position="396"/>
        <end position="528"/>
    </location>
</feature>
<dbReference type="InterPro" id="IPR029787">
    <property type="entry name" value="Nucleotide_cyclase"/>
</dbReference>
<dbReference type="SUPFAM" id="SSF158472">
    <property type="entry name" value="HAMP domain-like"/>
    <property type="match status" value="1"/>
</dbReference>
<keyword evidence="3" id="KW-0472">Membrane</keyword>
<dbReference type="GO" id="GO:0005886">
    <property type="term" value="C:plasma membrane"/>
    <property type="evidence" value="ECO:0007669"/>
    <property type="project" value="UniProtKB-SubCell"/>
</dbReference>
<feature type="domain" description="PAS" evidence="4">
    <location>
        <begin position="252"/>
        <end position="297"/>
    </location>
</feature>
<accession>A0A2I0CLA4</accession>
<dbReference type="PROSITE" id="PS50112">
    <property type="entry name" value="PAS"/>
    <property type="match status" value="1"/>
</dbReference>
<dbReference type="CDD" id="cd06225">
    <property type="entry name" value="HAMP"/>
    <property type="match status" value="1"/>
</dbReference>
<evidence type="ECO:0000256" key="1">
    <source>
        <dbReference type="ARBA" id="ARBA00001946"/>
    </source>
</evidence>
<dbReference type="SUPFAM" id="SSF141868">
    <property type="entry name" value="EAL domain-like"/>
    <property type="match status" value="1"/>
</dbReference>
<reference evidence="9" key="1">
    <citation type="submission" date="2017-12" db="EMBL/GenBank/DDBJ databases">
        <authorList>
            <person name="Yu X.-Y."/>
        </authorList>
    </citation>
    <scope>NUCLEOTIDE SEQUENCE [LARGE SCALE GENOMIC DNA]</scope>
    <source>
        <strain evidence="9">ZYSR67-Z</strain>
    </source>
</reference>
<name>A0A2I0CLA4_9PSED</name>
<gene>
    <name evidence="8" type="ORF">CW360_15675</name>
</gene>
<dbReference type="GO" id="GO:0007165">
    <property type="term" value="P:signal transduction"/>
    <property type="evidence" value="ECO:0007669"/>
    <property type="project" value="InterPro"/>
</dbReference>
<sequence length="793" mass="88034">MLTHLSLRRSLPLLLGLGALLFSVLLVTTLLPRSLDEAQRTWRNHVNQSLILLQSSLADHLRQGRQAELENDLADLASLADVRWAMVLDGRQQVIAATRLGLRPGQLGIPDQVTLAGYAVDNRSDWLAHGEQRFLAIYPLGRVDLQGAPSGEVLLVSLDFAPVLQHTRSNAWLYLGQTLLLLLLLGLLLNYLYSRLVTRRLARLEHAARRFASGQLQQPADVDGTDEIGQLAATFNQMMVQLQARQAALQESEELLRKLIDAAPVGMLVVDDELRVIQANPAAAALFGCAAEELFGQIPEDRLVQSNARQRLLQAPPSRAVQLNAWRGDEQVPLEISLTPFLRHGQSLRLVLLRDISERLQAEQRLRFLAHFDPLTRLANRNYVQQRLEQLLDARCPLSLLFLDIDHFKRINDSLGHEIGDRLLVEIAERLGTLLPERALLARSGGDEFVLLLEGFAEEPAMQLAERLCLLFEQPFRVRQYQCRVSASIGLAVASGQPGSASELLKQVDLALYAAKDAGRNRVACFTPQLAEAVEDRQQLEEELRQALQHDELVLHYQAKVDGQGRVKAMEALLRWQSPGRGLVPPNQFIPVLEESGLIIEATRWVFRQACRQARLWAEQGASLRVAVNLSPLDFRQGDLAGSLLQILAEEGAESDWLELEVTESALLDADASVLSCLQRLRAAGLPLFLDDFGTGYASLSYLRRFPFDGIKIDRQFVSGLPDCTQSVALVRGMLTMAHQLGLQVVAEGVENERQAAFLRLNGCNQLQGFYYARPLPAAQCQAQGCLVGVQGS</sequence>
<comment type="caution">
    <text evidence="8">The sequence shown here is derived from an EMBL/GenBank/DDBJ whole genome shotgun (WGS) entry which is preliminary data.</text>
</comment>
<evidence type="ECO:0000313" key="8">
    <source>
        <dbReference type="EMBL" id="PKF69946.1"/>
    </source>
</evidence>
<dbReference type="SMART" id="SM00091">
    <property type="entry name" value="PAS"/>
    <property type="match status" value="1"/>
</dbReference>
<proteinExistence type="predicted"/>
<dbReference type="PANTHER" id="PTHR44757:SF2">
    <property type="entry name" value="BIOFILM ARCHITECTURE MAINTENANCE PROTEIN MBAA"/>
    <property type="match status" value="1"/>
</dbReference>
<evidence type="ECO:0000256" key="2">
    <source>
        <dbReference type="ARBA" id="ARBA00004533"/>
    </source>
</evidence>
<evidence type="ECO:0000256" key="3">
    <source>
        <dbReference type="SAM" id="Phobius"/>
    </source>
</evidence>
<keyword evidence="3" id="KW-0812">Transmembrane</keyword>
<evidence type="ECO:0000259" key="7">
    <source>
        <dbReference type="PROSITE" id="PS50887"/>
    </source>
</evidence>
<dbReference type="InterPro" id="IPR035965">
    <property type="entry name" value="PAS-like_dom_sf"/>
</dbReference>
<dbReference type="AlphaFoldDB" id="A0A2I0CLA4"/>
<dbReference type="SUPFAM" id="SSF55785">
    <property type="entry name" value="PYP-like sensor domain (PAS domain)"/>
    <property type="match status" value="1"/>
</dbReference>
<dbReference type="PANTHER" id="PTHR44757">
    <property type="entry name" value="DIGUANYLATE CYCLASE DGCP"/>
    <property type="match status" value="1"/>
</dbReference>
<dbReference type="Gene3D" id="6.10.340.10">
    <property type="match status" value="1"/>
</dbReference>
<dbReference type="NCBIfam" id="TIGR00229">
    <property type="entry name" value="sensory_box"/>
    <property type="match status" value="1"/>
</dbReference>
<feature type="transmembrane region" description="Helical" evidence="3">
    <location>
        <begin position="171"/>
        <end position="193"/>
    </location>
</feature>
<evidence type="ECO:0000313" key="9">
    <source>
        <dbReference type="Proteomes" id="UP000242861"/>
    </source>
</evidence>
<dbReference type="Pfam" id="PF00563">
    <property type="entry name" value="EAL"/>
    <property type="match status" value="1"/>
</dbReference>
<dbReference type="PROSITE" id="PS50007">
    <property type="entry name" value="PIPLC_X_DOMAIN"/>
    <property type="match status" value="1"/>
</dbReference>
<dbReference type="Gene3D" id="3.30.70.270">
    <property type="match status" value="1"/>
</dbReference>
<dbReference type="SMART" id="SM00304">
    <property type="entry name" value="HAMP"/>
    <property type="match status" value="1"/>
</dbReference>
<dbReference type="InterPro" id="IPR013767">
    <property type="entry name" value="PAS_fold"/>
</dbReference>
<dbReference type="Pfam" id="PF00989">
    <property type="entry name" value="PAS"/>
    <property type="match status" value="1"/>
</dbReference>
<dbReference type="FunFam" id="3.30.70.270:FF:000001">
    <property type="entry name" value="Diguanylate cyclase domain protein"/>
    <property type="match status" value="1"/>
</dbReference>
<evidence type="ECO:0000259" key="5">
    <source>
        <dbReference type="PROSITE" id="PS50883"/>
    </source>
</evidence>
<dbReference type="PROSITE" id="PS50887">
    <property type="entry name" value="GGDEF"/>
    <property type="match status" value="1"/>
</dbReference>
<dbReference type="Pfam" id="PF00672">
    <property type="entry name" value="HAMP"/>
    <property type="match status" value="1"/>
</dbReference>
<dbReference type="NCBIfam" id="TIGR00254">
    <property type="entry name" value="GGDEF"/>
    <property type="match status" value="1"/>
</dbReference>
<dbReference type="InterPro" id="IPR000014">
    <property type="entry name" value="PAS"/>
</dbReference>
<protein>
    <submittedName>
        <fullName evidence="8">Sensor domain-containing diguanylate cyclase</fullName>
    </submittedName>
</protein>
<dbReference type="Gene3D" id="3.30.450.20">
    <property type="entry name" value="PAS domain"/>
    <property type="match status" value="1"/>
</dbReference>
<feature type="domain" description="HAMP" evidence="6">
    <location>
        <begin position="195"/>
        <end position="247"/>
    </location>
</feature>
<dbReference type="Pfam" id="PF00990">
    <property type="entry name" value="GGDEF"/>
    <property type="match status" value="1"/>
</dbReference>
<dbReference type="CDD" id="cd01948">
    <property type="entry name" value="EAL"/>
    <property type="match status" value="1"/>
</dbReference>
<dbReference type="InterPro" id="IPR043128">
    <property type="entry name" value="Rev_trsase/Diguanyl_cyclase"/>
</dbReference>
<dbReference type="InterPro" id="IPR035919">
    <property type="entry name" value="EAL_sf"/>
</dbReference>
<dbReference type="InterPro" id="IPR003660">
    <property type="entry name" value="HAMP_dom"/>
</dbReference>
<dbReference type="Proteomes" id="UP000242861">
    <property type="component" value="Unassembled WGS sequence"/>
</dbReference>
<dbReference type="InterPro" id="IPR052155">
    <property type="entry name" value="Biofilm_reg_signaling"/>
</dbReference>
<dbReference type="PROSITE" id="PS50885">
    <property type="entry name" value="HAMP"/>
    <property type="match status" value="1"/>
</dbReference>
<dbReference type="GO" id="GO:0003824">
    <property type="term" value="F:catalytic activity"/>
    <property type="evidence" value="ECO:0007669"/>
    <property type="project" value="UniProtKB-ARBA"/>
</dbReference>
<dbReference type="SUPFAM" id="SSF55073">
    <property type="entry name" value="Nucleotide cyclase"/>
    <property type="match status" value="1"/>
</dbReference>
<dbReference type="RefSeq" id="WP_101194332.1">
    <property type="nucleotide sequence ID" value="NZ_JBICLX010000002.1"/>
</dbReference>
<dbReference type="GO" id="GO:0006355">
    <property type="term" value="P:regulation of DNA-templated transcription"/>
    <property type="evidence" value="ECO:0007669"/>
    <property type="project" value="InterPro"/>
</dbReference>
<comment type="subcellular location">
    <subcellularLocation>
        <location evidence="2">Cell inner membrane</location>
    </subcellularLocation>
</comment>
<feature type="domain" description="EAL" evidence="5">
    <location>
        <begin position="537"/>
        <end position="789"/>
    </location>
</feature>
<dbReference type="InterPro" id="IPR000160">
    <property type="entry name" value="GGDEF_dom"/>
</dbReference>
<organism evidence="8 9">
    <name type="scientific">Pseudomonas fluvialis</name>
    <dbReference type="NCBI Taxonomy" id="1793966"/>
    <lineage>
        <taxon>Bacteria</taxon>
        <taxon>Pseudomonadati</taxon>
        <taxon>Pseudomonadota</taxon>
        <taxon>Gammaproteobacteria</taxon>
        <taxon>Pseudomonadales</taxon>
        <taxon>Pseudomonadaceae</taxon>
        <taxon>Pseudomonas</taxon>
    </lineage>
</organism>
<dbReference type="PROSITE" id="PS50883">
    <property type="entry name" value="EAL"/>
    <property type="match status" value="1"/>
</dbReference>
<keyword evidence="3" id="KW-1133">Transmembrane helix</keyword>
<dbReference type="SMART" id="SM00052">
    <property type="entry name" value="EAL"/>
    <property type="match status" value="1"/>
</dbReference>
<comment type="cofactor">
    <cofactor evidence="1">
        <name>Mg(2+)</name>
        <dbReference type="ChEBI" id="CHEBI:18420"/>
    </cofactor>
</comment>
<dbReference type="InterPro" id="IPR001633">
    <property type="entry name" value="EAL_dom"/>
</dbReference>
<dbReference type="CDD" id="cd01949">
    <property type="entry name" value="GGDEF"/>
    <property type="match status" value="1"/>
</dbReference>
<evidence type="ECO:0000259" key="4">
    <source>
        <dbReference type="PROSITE" id="PS50112"/>
    </source>
</evidence>
<dbReference type="SMART" id="SM00267">
    <property type="entry name" value="GGDEF"/>
    <property type="match status" value="1"/>
</dbReference>
<dbReference type="EMBL" id="PIYS01000032">
    <property type="protein sequence ID" value="PKF69946.1"/>
    <property type="molecule type" value="Genomic_DNA"/>
</dbReference>
<dbReference type="Gene3D" id="3.20.20.450">
    <property type="entry name" value="EAL domain"/>
    <property type="match status" value="1"/>
</dbReference>
<evidence type="ECO:0000259" key="6">
    <source>
        <dbReference type="PROSITE" id="PS50885"/>
    </source>
</evidence>